<accession>A0ABQ8Q809</accession>
<feature type="compositionally biased region" description="Polar residues" evidence="4">
    <location>
        <begin position="939"/>
        <end position="952"/>
    </location>
</feature>
<keyword evidence="3" id="KW-0677">Repeat</keyword>
<feature type="region of interest" description="Disordered" evidence="4">
    <location>
        <begin position="1020"/>
        <end position="1044"/>
    </location>
</feature>
<reference evidence="5" key="1">
    <citation type="submission" date="2022-08" db="EMBL/GenBank/DDBJ databases">
        <authorList>
            <consortium name="DOE Joint Genome Institute"/>
            <person name="Min B."/>
            <person name="Riley R."/>
            <person name="Sierra-Patev S."/>
            <person name="Naranjo-Ortiz M."/>
            <person name="Looney B."/>
            <person name="Konkel Z."/>
            <person name="Slot J.C."/>
            <person name="Sakamoto Y."/>
            <person name="Steenwyk J.L."/>
            <person name="Rokas A."/>
            <person name="Carro J."/>
            <person name="Camarero S."/>
            <person name="Ferreira P."/>
            <person name="Molpeceres G."/>
            <person name="Ruiz-Duenas F.J."/>
            <person name="Serrano A."/>
            <person name="Henrissat B."/>
            <person name="Drula E."/>
            <person name="Hughes K.W."/>
            <person name="Mata J.L."/>
            <person name="Ishikawa N.K."/>
            <person name="Vargas-Isla R."/>
            <person name="Ushijima S."/>
            <person name="Smith C.A."/>
            <person name="Ahrendt S."/>
            <person name="Andreopoulos W."/>
            <person name="He G."/>
            <person name="Labutti K."/>
            <person name="Lipzen A."/>
            <person name="Ng V."/>
            <person name="Sandor L."/>
            <person name="Barry K."/>
            <person name="Martinez A.T."/>
            <person name="Xiao Y."/>
            <person name="Gibbons J.G."/>
            <person name="Terashima K."/>
            <person name="Hibbett D.S."/>
            <person name="Grigoriev I.V."/>
        </authorList>
    </citation>
    <scope>NUCLEOTIDE SEQUENCE</scope>
    <source>
        <strain evidence="5">TFB10827</strain>
    </source>
</reference>
<evidence type="ECO:0008006" key="7">
    <source>
        <dbReference type="Google" id="ProtNLM"/>
    </source>
</evidence>
<dbReference type="SUPFAM" id="SSF52047">
    <property type="entry name" value="RNI-like"/>
    <property type="match status" value="1"/>
</dbReference>
<feature type="compositionally biased region" description="Low complexity" evidence="4">
    <location>
        <begin position="392"/>
        <end position="412"/>
    </location>
</feature>
<gene>
    <name evidence="5" type="ORF">F5050DRAFT_1903984</name>
</gene>
<dbReference type="EMBL" id="MU790694">
    <property type="protein sequence ID" value="KAJ3994600.1"/>
    <property type="molecule type" value="Genomic_DNA"/>
</dbReference>
<dbReference type="InterPro" id="IPR001611">
    <property type="entry name" value="Leu-rich_rpt"/>
</dbReference>
<feature type="compositionally biased region" description="Low complexity" evidence="4">
    <location>
        <begin position="1195"/>
        <end position="1216"/>
    </location>
</feature>
<feature type="compositionally biased region" description="Low complexity" evidence="4">
    <location>
        <begin position="1445"/>
        <end position="1467"/>
    </location>
</feature>
<feature type="region of interest" description="Disordered" evidence="4">
    <location>
        <begin position="1065"/>
        <end position="1098"/>
    </location>
</feature>
<dbReference type="SMART" id="SM00368">
    <property type="entry name" value="LRR_RI"/>
    <property type="match status" value="4"/>
</dbReference>
<feature type="compositionally biased region" description="Low complexity" evidence="4">
    <location>
        <begin position="643"/>
        <end position="659"/>
    </location>
</feature>
<feature type="region of interest" description="Disordered" evidence="4">
    <location>
        <begin position="481"/>
        <end position="522"/>
    </location>
</feature>
<evidence type="ECO:0000256" key="3">
    <source>
        <dbReference type="ARBA" id="ARBA00022737"/>
    </source>
</evidence>
<name>A0ABQ8Q809_9AGAR</name>
<feature type="compositionally biased region" description="Low complexity" evidence="4">
    <location>
        <begin position="1"/>
        <end position="30"/>
    </location>
</feature>
<feature type="compositionally biased region" description="Polar residues" evidence="4">
    <location>
        <begin position="503"/>
        <end position="520"/>
    </location>
</feature>
<dbReference type="Proteomes" id="UP001163828">
    <property type="component" value="Unassembled WGS sequence"/>
</dbReference>
<keyword evidence="2" id="KW-0433">Leucine-rich repeat</keyword>
<feature type="compositionally biased region" description="Low complexity" evidence="4">
    <location>
        <begin position="822"/>
        <end position="837"/>
    </location>
</feature>
<feature type="compositionally biased region" description="Pro residues" evidence="4">
    <location>
        <begin position="31"/>
        <end position="47"/>
    </location>
</feature>
<evidence type="ECO:0000256" key="2">
    <source>
        <dbReference type="ARBA" id="ARBA00022614"/>
    </source>
</evidence>
<feature type="compositionally biased region" description="Pro residues" evidence="4">
    <location>
        <begin position="591"/>
        <end position="608"/>
    </location>
</feature>
<dbReference type="Pfam" id="PF13516">
    <property type="entry name" value="LRR_6"/>
    <property type="match status" value="2"/>
</dbReference>
<organism evidence="5 6">
    <name type="scientific">Lentinula boryana</name>
    <dbReference type="NCBI Taxonomy" id="40481"/>
    <lineage>
        <taxon>Eukaryota</taxon>
        <taxon>Fungi</taxon>
        <taxon>Dikarya</taxon>
        <taxon>Basidiomycota</taxon>
        <taxon>Agaricomycotina</taxon>
        <taxon>Agaricomycetes</taxon>
        <taxon>Agaricomycetidae</taxon>
        <taxon>Agaricales</taxon>
        <taxon>Marasmiineae</taxon>
        <taxon>Omphalotaceae</taxon>
        <taxon>Lentinula</taxon>
    </lineage>
</organism>
<feature type="compositionally biased region" description="Low complexity" evidence="4">
    <location>
        <begin position="1065"/>
        <end position="1081"/>
    </location>
</feature>
<feature type="region of interest" description="Disordered" evidence="4">
    <location>
        <begin position="1434"/>
        <end position="1467"/>
    </location>
</feature>
<keyword evidence="1" id="KW-0343">GTPase activation</keyword>
<dbReference type="PANTHER" id="PTHR24113:SF12">
    <property type="entry name" value="RAN GTPASE-ACTIVATING PROTEIN 1"/>
    <property type="match status" value="1"/>
</dbReference>
<feature type="region of interest" description="Disordered" evidence="4">
    <location>
        <begin position="939"/>
        <end position="962"/>
    </location>
</feature>
<feature type="compositionally biased region" description="Low complexity" evidence="4">
    <location>
        <begin position="580"/>
        <end position="590"/>
    </location>
</feature>
<feature type="compositionally biased region" description="Polar residues" evidence="4">
    <location>
        <begin position="1222"/>
        <end position="1236"/>
    </location>
</feature>
<comment type="caution">
    <text evidence="5">The sequence shown here is derived from an EMBL/GenBank/DDBJ whole genome shotgun (WGS) entry which is preliminary data.</text>
</comment>
<protein>
    <recommendedName>
        <fullName evidence="7">RNI-like protein</fullName>
    </recommendedName>
</protein>
<sequence>MASLSSPLSTSAPHLPQLSPSLNSPSSSSPSPSPTPSINSPRPPPPVRRASTSSDRIPIPGRSILKKPPPPPTGLFSRITSGMSIGKLFGGTTPATPASPNPDQTMLTTMTAAESSSGSGGLKRAHFILPHMAVVYPISSNAPPRTPMTDVEKKAVEDRERERRKRVVCGEPESGNGWWTMEKVDGFYRECCKASDVKPEEVISQALLKPSSSLTMLSTNATSTLSLAPVPAPVSTSTSSPRTLDLTGISLTTTQAEILADVLSIEWGLRSLVLCESNLDPEVLKPILHALLLNNTLIYLSVASNTGLGNKSLAGRGTGAGYGLGAGLKGAGAAITGGGGLGLGGIGGGGAVTGWVVLEAYLSNSRLKVLDLSRNVIDKKAMESVVRGGLGSSSSYSTTEGTTSPSSELPSNSSAYSSLISLTLDSVTLKSGALDVLARAVRISPSLRTLSLRNCRIGAMGSRGGIAISLMIRDWPDTVAAPPSSSTFSSNSSNNNFPDSLSEANSTIPQTQTQNNTGSLNRLRRPAALTNLLDEAAGASSSLSSSALPSARSSLSAITMSPLQTPVPVRKPLLPPPRHLQPVTVHSSSVHPPPPVNNSNLPPPPPIHPTKNVQTTYTPYVPRSKRGVAAGSGSIPPTPNTPNMPMMPGTPMAPVTPMAPTLATVSRGGITAFSAPFGDSPSSTSNSSDSSSNYPTSTITPTTINALTHNHAGSTLGSQPVPPSVAALNSASAALLSQVRALDALPRIGSLRSLDLRGNEMRNHITYLAQVLKRNRTLKSLNLQDNKLDPKALAVLAEALKYNAALEELDLGRNACCGAIGGTTSQTGSSSTKQASTPYPNLPNNLNAIHSRSSLHPASSNIMHNHTHPNSSTSPSSQPPNQHINLSLEGIHALRLALALNATLTRLSLADTHLGDAGAIALAEWMGEYRGLRWLDLTRNSRSNSDPSSGGRETTRMGANGAGEGLGEAGVLALAQGVKVNRTLRCLDVEVPPGVEGYARLSREILNTCIRNVEASAREHTGAGFRDTPDERKSRLGEVDGDVTKDPINLGRECVEEMKRYLHPTNTASANSATTLLSSSTHSPEAPPPFLDNAEDPEQEPNIPFLLHRTRTVLEELAGVIGGLLEDRQIESSVREEKIKEVLELSDEIGILVGRVEKGEIMEGSHKERREQTIIDSEGIVYEKTKAKPALHVKVPSNLDSNPSVSSSSTSPTLSTAIDSPATVTSPPSANMTITNGIFAISDSPPSTSPRNSSSPVFAVQPRESSIPHSNTFNIDTPSIISHSSEANEKENLPSGPRRKDKGKARAPPEPVRHEPVLSPTAVLLRNGVRGASGALLLNGDTEAESEVESESEEEENDGGGEVEREGEDARPGKVWDGEAEAGVRSRSWVAEEGEVFRKGNVLLGPEEMEGEYDGEELRRELLEAMVERPAPRSLHIDDPDEYGSILTPSPLSPTSTPISSTPLSTPLTPRNSIVNVAVSGGGATSSEAVYPSDPVNVFDDSECSSEYQWMSDHGNYLARKPCSNAYDESVHVFFVQYNYDKKPVQAKYAYNIVQTKEREVLKNPLINPTQQQREGYQDTLVNLRVIGYLFLFFPGPNHRALVDVFSSVVSAEDTDLATLGEIYKKCFVRAFYKYRKTPAFIPSHPSRRSFDQRVDKIRETLYEAPKDYSDSKFKALIRDNFRCMISGVYEEEYQHQFPEDEVDTALSTEMAHVIPEGNYFGLDKPKKHAASILAVFDHFGFIIEKFDVHSLTNVMTMIQPIHNSFDRLRLWLESTDKLNEYKVVVVNRKHAFVPEKPITFKSTDPRLPLPDPKALELHAAACKVAHLSGAAEQLEKYSRDFESTYVLAEDGGSSAVLEHAFFKAGLSVVGA</sequence>
<feature type="compositionally biased region" description="Polar residues" evidence="4">
    <location>
        <begin position="1263"/>
        <end position="1285"/>
    </location>
</feature>
<feature type="region of interest" description="Disordered" evidence="4">
    <location>
        <begin position="566"/>
        <end position="659"/>
    </location>
</feature>
<keyword evidence="6" id="KW-1185">Reference proteome</keyword>
<dbReference type="InterPro" id="IPR032675">
    <property type="entry name" value="LRR_dom_sf"/>
</dbReference>
<feature type="region of interest" description="Disordered" evidence="4">
    <location>
        <begin position="1"/>
        <end position="79"/>
    </location>
</feature>
<feature type="region of interest" description="Disordered" evidence="4">
    <location>
        <begin position="1341"/>
        <end position="1383"/>
    </location>
</feature>
<evidence type="ECO:0000256" key="4">
    <source>
        <dbReference type="SAM" id="MobiDB-lite"/>
    </source>
</evidence>
<evidence type="ECO:0000313" key="6">
    <source>
        <dbReference type="Proteomes" id="UP001163828"/>
    </source>
</evidence>
<feature type="compositionally biased region" description="Acidic residues" evidence="4">
    <location>
        <begin position="1342"/>
        <end position="1361"/>
    </location>
</feature>
<feature type="compositionally biased region" description="Low complexity" evidence="4">
    <location>
        <begin position="679"/>
        <end position="697"/>
    </location>
</feature>
<dbReference type="PANTHER" id="PTHR24113">
    <property type="entry name" value="RAN GTPASE-ACTIVATING PROTEIN 1"/>
    <property type="match status" value="1"/>
</dbReference>
<feature type="region of interest" description="Disordered" evidence="4">
    <location>
        <begin position="388"/>
        <end position="412"/>
    </location>
</feature>
<feature type="region of interest" description="Disordered" evidence="4">
    <location>
        <begin position="822"/>
        <end position="884"/>
    </location>
</feature>
<feature type="region of interest" description="Disordered" evidence="4">
    <location>
        <begin position="673"/>
        <end position="701"/>
    </location>
</feature>
<feature type="region of interest" description="Disordered" evidence="4">
    <location>
        <begin position="1194"/>
        <end position="1318"/>
    </location>
</feature>
<feature type="compositionally biased region" description="Low complexity" evidence="4">
    <location>
        <begin position="868"/>
        <end position="883"/>
    </location>
</feature>
<dbReference type="InterPro" id="IPR027038">
    <property type="entry name" value="RanGap"/>
</dbReference>
<feature type="compositionally biased region" description="Low complexity" evidence="4">
    <location>
        <begin position="1242"/>
        <end position="1256"/>
    </location>
</feature>
<feature type="compositionally biased region" description="Low complexity" evidence="4">
    <location>
        <begin position="482"/>
        <end position="502"/>
    </location>
</feature>
<proteinExistence type="predicted"/>
<feature type="compositionally biased region" description="Polar residues" evidence="4">
    <location>
        <begin position="838"/>
        <end position="863"/>
    </location>
</feature>
<dbReference type="Gene3D" id="3.80.10.10">
    <property type="entry name" value="Ribonuclease Inhibitor"/>
    <property type="match status" value="4"/>
</dbReference>
<evidence type="ECO:0000313" key="5">
    <source>
        <dbReference type="EMBL" id="KAJ3994600.1"/>
    </source>
</evidence>
<feature type="compositionally biased region" description="Basic and acidic residues" evidence="4">
    <location>
        <begin position="1362"/>
        <end position="1377"/>
    </location>
</feature>
<evidence type="ECO:0000256" key="1">
    <source>
        <dbReference type="ARBA" id="ARBA00022468"/>
    </source>
</evidence>